<protein>
    <submittedName>
        <fullName evidence="2">Uncharacterized protein</fullName>
    </submittedName>
</protein>
<organism evidence="2 3">
    <name type="scientific">Phialocephala subalpina</name>
    <dbReference type="NCBI Taxonomy" id="576137"/>
    <lineage>
        <taxon>Eukaryota</taxon>
        <taxon>Fungi</taxon>
        <taxon>Dikarya</taxon>
        <taxon>Ascomycota</taxon>
        <taxon>Pezizomycotina</taxon>
        <taxon>Leotiomycetes</taxon>
        <taxon>Helotiales</taxon>
        <taxon>Mollisiaceae</taxon>
        <taxon>Phialocephala</taxon>
        <taxon>Phialocephala fortinii species complex</taxon>
    </lineage>
</organism>
<feature type="compositionally biased region" description="Basic and acidic residues" evidence="1">
    <location>
        <begin position="496"/>
        <end position="532"/>
    </location>
</feature>
<evidence type="ECO:0000313" key="3">
    <source>
        <dbReference type="Proteomes" id="UP000184330"/>
    </source>
</evidence>
<keyword evidence="3" id="KW-1185">Reference proteome</keyword>
<feature type="region of interest" description="Disordered" evidence="1">
    <location>
        <begin position="478"/>
        <end position="686"/>
    </location>
</feature>
<feature type="compositionally biased region" description="Basic and acidic residues" evidence="1">
    <location>
        <begin position="560"/>
        <end position="573"/>
    </location>
</feature>
<feature type="region of interest" description="Disordered" evidence="1">
    <location>
        <begin position="91"/>
        <end position="110"/>
    </location>
</feature>
<feature type="compositionally biased region" description="Polar residues" evidence="1">
    <location>
        <begin position="210"/>
        <end position="223"/>
    </location>
</feature>
<evidence type="ECO:0000313" key="2">
    <source>
        <dbReference type="EMBL" id="CZR60312.1"/>
    </source>
</evidence>
<name>A0A1L7X5K8_9HELO</name>
<dbReference type="OrthoDB" id="3560725at2759"/>
<reference evidence="2 3" key="1">
    <citation type="submission" date="2016-03" db="EMBL/GenBank/DDBJ databases">
        <authorList>
            <person name="Ploux O."/>
        </authorList>
    </citation>
    <scope>NUCLEOTIDE SEQUENCE [LARGE SCALE GENOMIC DNA]</scope>
    <source>
        <strain evidence="2 3">UAMH 11012</strain>
    </source>
</reference>
<feature type="region of interest" description="Disordered" evidence="1">
    <location>
        <begin position="141"/>
        <end position="274"/>
    </location>
</feature>
<feature type="compositionally biased region" description="Basic and acidic residues" evidence="1">
    <location>
        <begin position="599"/>
        <end position="625"/>
    </location>
</feature>
<evidence type="ECO:0000256" key="1">
    <source>
        <dbReference type="SAM" id="MobiDB-lite"/>
    </source>
</evidence>
<feature type="compositionally biased region" description="Polar residues" evidence="1">
    <location>
        <begin position="158"/>
        <end position="182"/>
    </location>
</feature>
<feature type="compositionally biased region" description="Basic and acidic residues" evidence="1">
    <location>
        <begin position="224"/>
        <end position="239"/>
    </location>
</feature>
<sequence length="686" mass="80869">MDIPIAYTSVYEDIWRELRRGHRHRIKNRRRPTREDFERVVEAFYQAEWCPESAKTSFEVMRYRAEYNIWAYYFREDEEFPGRDPATFNARGRPFEPTMPSIKHESPSSLSETPCRYGMFGLTSPEARAVEAQAARDPFIDRFDTQSPSCPPLLSPTKLRTSNASTSLPYDSMFSPSEPMSNTHERKRRDSHLSTYPYQQINTGVPHRSASPSFSLASPTPSRRQPDHPESFWRRDREPNSYPSERPSNPHKRKRLDVNPRPHERGSTYLPDPIRDTLLVSKQSGESLPSDMDIDEPLEPSAALMRFHLESKWKTREAFKDYQPQLGFNPQTGEPWMAIRCYAEDAYPALSGQRHRYLLSLKKKIPKFEIQYERFEVEKDWGQKYLVIWPEFMDPDDLNNEQLWEEFGELRAFLESWAAGDKAETIYQAYNKWLKLPKHERRGLELPEDFPIEDFQLTTFGGTRERVYHGRKDMRLRREGSRGMEREGGLGGYVKEGSRGREDSREGRDERDRGRDVTNRRRVPSWEEDRFQGLRKQSSRRDRIRAVEREGRHGGLLRGPSRDRNRSRGREQGAGHASHQGRNTSRIMAAGWEEGQYTDARERSSRRDRSRIKDREGIQGPERNRPSGPRYYVHGELGSEQRYRGRQREGRQGENMIMRDRSRPRDDRPYDRFDPPYNRSSNPRYL</sequence>
<gene>
    <name evidence="2" type="ORF">PAC_10208</name>
</gene>
<feature type="compositionally biased region" description="Basic and acidic residues" evidence="1">
    <location>
        <begin position="478"/>
        <end position="488"/>
    </location>
</feature>
<feature type="compositionally biased region" description="Basic and acidic residues" evidence="1">
    <location>
        <begin position="256"/>
        <end position="266"/>
    </location>
</feature>
<feature type="compositionally biased region" description="Basic and acidic residues" evidence="1">
    <location>
        <begin position="637"/>
        <end position="674"/>
    </location>
</feature>
<feature type="compositionally biased region" description="Polar residues" evidence="1">
    <location>
        <begin position="193"/>
        <end position="203"/>
    </location>
</feature>
<proteinExistence type="predicted"/>
<dbReference type="AlphaFoldDB" id="A0A1L7X5K8"/>
<accession>A0A1L7X5K8</accession>
<feature type="compositionally biased region" description="Basic and acidic residues" evidence="1">
    <location>
        <begin position="539"/>
        <end position="553"/>
    </location>
</feature>
<dbReference type="Proteomes" id="UP000184330">
    <property type="component" value="Unassembled WGS sequence"/>
</dbReference>
<dbReference type="EMBL" id="FJOG01000015">
    <property type="protein sequence ID" value="CZR60312.1"/>
    <property type="molecule type" value="Genomic_DNA"/>
</dbReference>